<dbReference type="KEGG" id="vta:B1342"/>
<organism evidence="5 6">
    <name type="scientific">Vibrio tapetis subsp. tapetis</name>
    <dbReference type="NCBI Taxonomy" id="1671868"/>
    <lineage>
        <taxon>Bacteria</taxon>
        <taxon>Pseudomonadati</taxon>
        <taxon>Pseudomonadota</taxon>
        <taxon>Gammaproteobacteria</taxon>
        <taxon>Vibrionales</taxon>
        <taxon>Vibrionaceae</taxon>
        <taxon>Vibrio</taxon>
    </lineage>
</organism>
<dbReference type="PRINTS" id="PR00502">
    <property type="entry name" value="NUDIXFAMILY"/>
</dbReference>
<dbReference type="PROSITE" id="PS51462">
    <property type="entry name" value="NUDIX"/>
    <property type="match status" value="1"/>
</dbReference>
<dbReference type="Gene3D" id="3.90.79.10">
    <property type="entry name" value="Nucleoside Triphosphate Pyrophosphohydrolase"/>
    <property type="match status" value="1"/>
</dbReference>
<dbReference type="Proteomes" id="UP000235828">
    <property type="component" value="Chromosome B"/>
</dbReference>
<dbReference type="InterPro" id="IPR015797">
    <property type="entry name" value="NUDIX_hydrolase-like_dom_sf"/>
</dbReference>
<gene>
    <name evidence="5" type="ORF">VTAP4600_B1342</name>
</gene>
<comment type="cofactor">
    <cofactor evidence="1">
        <name>Mg(2+)</name>
        <dbReference type="ChEBI" id="CHEBI:18420"/>
    </cofactor>
</comment>
<name>A0A2N8ZM15_9VIBR</name>
<dbReference type="GO" id="GO:0005829">
    <property type="term" value="C:cytosol"/>
    <property type="evidence" value="ECO:0007669"/>
    <property type="project" value="TreeGrafter"/>
</dbReference>
<dbReference type="EMBL" id="LT960612">
    <property type="protein sequence ID" value="SON52953.1"/>
    <property type="molecule type" value="Genomic_DNA"/>
</dbReference>
<dbReference type="InterPro" id="IPR020476">
    <property type="entry name" value="Nudix_hydrolase"/>
</dbReference>
<evidence type="ECO:0000256" key="1">
    <source>
        <dbReference type="ARBA" id="ARBA00001946"/>
    </source>
</evidence>
<keyword evidence="6" id="KW-1185">Reference proteome</keyword>
<dbReference type="Pfam" id="PF00293">
    <property type="entry name" value="NUDIX"/>
    <property type="match status" value="1"/>
</dbReference>
<dbReference type="GO" id="GO:0006203">
    <property type="term" value="P:dGTP catabolic process"/>
    <property type="evidence" value="ECO:0007669"/>
    <property type="project" value="TreeGrafter"/>
</dbReference>
<sequence length="153" mass="16826">MSNKVRVGVATVIVRDGHILLGERMGSHGANTWATPGGHLELGESIEQCARREAFEETGLVVEKVTKIGFTNDIFENEQKHYVTLFVLGECDDGEPKVTEPDKCKQWKWCALDALPSPLFLPLVNLIKENPSLGINFNGGAFADHKVNHKNGS</sequence>
<accession>A0A2N8ZM15</accession>
<proteinExistence type="inferred from homology"/>
<dbReference type="PROSITE" id="PS00893">
    <property type="entry name" value="NUDIX_BOX"/>
    <property type="match status" value="1"/>
</dbReference>
<dbReference type="PANTHER" id="PTHR16099:SF5">
    <property type="entry name" value="NUCLEOTIDE TRIPHOSPHATE DIPHOSPHATASE NUDT15"/>
    <property type="match status" value="1"/>
</dbReference>
<evidence type="ECO:0000313" key="6">
    <source>
        <dbReference type="Proteomes" id="UP000235828"/>
    </source>
</evidence>
<evidence type="ECO:0000256" key="3">
    <source>
        <dbReference type="RuleBase" id="RU003476"/>
    </source>
</evidence>
<comment type="similarity">
    <text evidence="3">Belongs to the Nudix hydrolase family.</text>
</comment>
<reference evidence="5 6" key="1">
    <citation type="submission" date="2017-10" db="EMBL/GenBank/DDBJ databases">
        <authorList>
            <person name="Banno H."/>
            <person name="Chua N.-H."/>
        </authorList>
    </citation>
    <scope>NUCLEOTIDE SEQUENCE [LARGE SCALE GENOMIC DNA]</scope>
    <source>
        <strain evidence="5">Vibrio tapetis CECT4600</strain>
    </source>
</reference>
<dbReference type="AlphaFoldDB" id="A0A2N8ZM15"/>
<dbReference type="CDD" id="cd04678">
    <property type="entry name" value="NUDIX_MTH2_Nudt15"/>
    <property type="match status" value="1"/>
</dbReference>
<evidence type="ECO:0000313" key="5">
    <source>
        <dbReference type="EMBL" id="SON52953.1"/>
    </source>
</evidence>
<dbReference type="PANTHER" id="PTHR16099">
    <property type="entry name" value="8-OXO-DGTP DIPHOSPHATES NUDT15"/>
    <property type="match status" value="1"/>
</dbReference>
<dbReference type="SUPFAM" id="SSF55811">
    <property type="entry name" value="Nudix"/>
    <property type="match status" value="1"/>
</dbReference>
<feature type="domain" description="Nudix hydrolase" evidence="4">
    <location>
        <begin position="4"/>
        <end position="136"/>
    </location>
</feature>
<dbReference type="GO" id="GO:0035539">
    <property type="term" value="F:8-oxo-7,8-dihydrodeoxyguanosine triphosphate pyrophosphatase activity"/>
    <property type="evidence" value="ECO:0007669"/>
    <property type="project" value="TreeGrafter"/>
</dbReference>
<dbReference type="InterPro" id="IPR020084">
    <property type="entry name" value="NUDIX_hydrolase_CS"/>
</dbReference>
<dbReference type="OrthoDB" id="9787476at2"/>
<keyword evidence="2 3" id="KW-0378">Hydrolase</keyword>
<evidence type="ECO:0000256" key="2">
    <source>
        <dbReference type="ARBA" id="ARBA00022801"/>
    </source>
</evidence>
<dbReference type="RefSeq" id="WP_102525073.1">
    <property type="nucleotide sequence ID" value="NZ_LT960612.1"/>
</dbReference>
<dbReference type="FunFam" id="3.90.79.10:FF:000060">
    <property type="entry name" value="Nudix hydrolase 1"/>
    <property type="match status" value="1"/>
</dbReference>
<protein>
    <submittedName>
        <fullName evidence="5">MutT/NUDIX family protein</fullName>
    </submittedName>
</protein>
<dbReference type="InterPro" id="IPR000086">
    <property type="entry name" value="NUDIX_hydrolase_dom"/>
</dbReference>
<evidence type="ECO:0000259" key="4">
    <source>
        <dbReference type="PROSITE" id="PS51462"/>
    </source>
</evidence>